<keyword evidence="3" id="KW-0479">Metal-binding</keyword>
<keyword evidence="1" id="KW-0004">4Fe-4S</keyword>
<dbReference type="Proteomes" id="UP000287853">
    <property type="component" value="Unassembled WGS sequence"/>
</dbReference>
<dbReference type="PROSITE" id="PS51318">
    <property type="entry name" value="TAT"/>
    <property type="match status" value="1"/>
</dbReference>
<keyword evidence="2" id="KW-0500">Molybdenum</keyword>
<dbReference type="InterPro" id="IPR050612">
    <property type="entry name" value="Prok_Mopterin_Oxidored"/>
</dbReference>
<dbReference type="PROSITE" id="PS51669">
    <property type="entry name" value="4FE4S_MOW_BIS_MGD"/>
    <property type="match status" value="1"/>
</dbReference>
<reference evidence="9 10" key="1">
    <citation type="submission" date="2017-01" db="EMBL/GenBank/DDBJ databases">
        <title>The cable genome- insights into the physiology and evolution of filamentous bacteria capable of sulfide oxidation via long distance electron transfer.</title>
        <authorList>
            <person name="Schreiber L."/>
            <person name="Bjerg J.T."/>
            <person name="Boggild A."/>
            <person name="Van De Vossenberg J."/>
            <person name="Meysman F."/>
            <person name="Nielsen L.P."/>
            <person name="Schramm A."/>
            <person name="Kjeldsen K.U."/>
        </authorList>
    </citation>
    <scope>NUCLEOTIDE SEQUENCE [LARGE SCALE GENOMIC DNA]</scope>
    <source>
        <strain evidence="9">MCF</strain>
    </source>
</reference>
<dbReference type="SMART" id="SM00926">
    <property type="entry name" value="Molybdop_Fe4S4"/>
    <property type="match status" value="1"/>
</dbReference>
<evidence type="ECO:0000256" key="6">
    <source>
        <dbReference type="ARBA" id="ARBA00023004"/>
    </source>
</evidence>
<dbReference type="Pfam" id="PF00384">
    <property type="entry name" value="Molybdopterin"/>
    <property type="match status" value="1"/>
</dbReference>
<keyword evidence="10" id="KW-1185">Reference proteome</keyword>
<evidence type="ECO:0000259" key="8">
    <source>
        <dbReference type="PROSITE" id="PS51669"/>
    </source>
</evidence>
<keyword evidence="7" id="KW-0411">Iron-sulfur</keyword>
<dbReference type="SUPFAM" id="SSF53706">
    <property type="entry name" value="Formate dehydrogenase/DMSO reductase, domains 1-3"/>
    <property type="match status" value="1"/>
</dbReference>
<dbReference type="PANTHER" id="PTHR43742">
    <property type="entry name" value="TRIMETHYLAMINE-N-OXIDE REDUCTASE"/>
    <property type="match status" value="1"/>
</dbReference>
<dbReference type="InterPro" id="IPR006963">
    <property type="entry name" value="Mopterin_OxRdtase_4Fe-4S_dom"/>
</dbReference>
<evidence type="ECO:0000256" key="4">
    <source>
        <dbReference type="ARBA" id="ARBA00022729"/>
    </source>
</evidence>
<evidence type="ECO:0000256" key="1">
    <source>
        <dbReference type="ARBA" id="ARBA00022485"/>
    </source>
</evidence>
<gene>
    <name evidence="9" type="ORF">H206_00735</name>
</gene>
<evidence type="ECO:0000256" key="3">
    <source>
        <dbReference type="ARBA" id="ARBA00022723"/>
    </source>
</evidence>
<proteinExistence type="predicted"/>
<dbReference type="EMBL" id="MTKO01000071">
    <property type="protein sequence ID" value="RWX45866.1"/>
    <property type="molecule type" value="Genomic_DNA"/>
</dbReference>
<dbReference type="CDD" id="cd02755">
    <property type="entry name" value="MopB_Thiosulfate-R-like"/>
    <property type="match status" value="1"/>
</dbReference>
<keyword evidence="5" id="KW-0560">Oxidoreductase</keyword>
<protein>
    <submittedName>
        <fullName evidence="9">Thiosulfate reductase</fullName>
    </submittedName>
</protein>
<evidence type="ECO:0000256" key="5">
    <source>
        <dbReference type="ARBA" id="ARBA00023002"/>
    </source>
</evidence>
<dbReference type="InterPro" id="IPR006656">
    <property type="entry name" value="Mopterin_OxRdtase"/>
</dbReference>
<dbReference type="AlphaFoldDB" id="A0A3S3QYR1"/>
<dbReference type="Gene3D" id="3.30.2070.10">
    <property type="entry name" value="Formate dehydrogenase/DMSO reductase"/>
    <property type="match status" value="1"/>
</dbReference>
<dbReference type="Gene3D" id="2.20.25.90">
    <property type="entry name" value="ADC-like domains"/>
    <property type="match status" value="1"/>
</dbReference>
<comment type="caution">
    <text evidence="9">The sequence shown here is derived from an EMBL/GenBank/DDBJ whole genome shotgun (WGS) entry which is preliminary data.</text>
</comment>
<sequence length="611" mass="67722">MAFSRRNFLKYAAMSAGGTVLADTPFISAEARAKAEGGNVKYVPTSCEMCFWKCGAVAKVVDGKVVKLEGNPYHPQSRGKLCARGQGGIGQLYDEDRLKHPMILDGPRGEGKYRKASWDEALTLVAKKMQAIADKYGPESLAMMSHGSPGDYFTNVLKAMGSRNIAFPSFAQCKGIRDVAWELTFGHKPGTSCERVDLENSRVIVLFGTHLGENMHNSQNQEFAEAVGRGAKIICVDPRYSTAASKSSFWLPIKPGTDTALLLTWINIVISEGLYDKEYVEKYTVGFDEVKEAVQEYTPEWAAQETELPMRQIVESVRELCRYAPNVVVHPGRHYSWYGNDTQRARAVAILNALLGTWGRKGGMWLPAKAKFASFNDGAPAYPPANKPPVIKGDFPFAGGEGVTQVLRDTTITGNPYPIKAWIVAGTNLMKALPDQRLTRKAIDNLDLLVAVDLFPTETVMLADVILPECTYLERHDGLYKISTREAGVAIRQPAVEPMYETKPAWWIGSELCKKLGLNEYAVKGNGMDAWEGRMRRQAKVGTLILISYPSIPVMSLSQIVKNRISQRIINLFLAPFQKKSNCTVMSWKGKALIRYPNMSRLNILRKTCSA</sequence>
<dbReference type="PANTHER" id="PTHR43742:SF9">
    <property type="entry name" value="TETRATHIONATE REDUCTASE SUBUNIT A"/>
    <property type="match status" value="1"/>
</dbReference>
<evidence type="ECO:0000256" key="2">
    <source>
        <dbReference type="ARBA" id="ARBA00022505"/>
    </source>
</evidence>
<evidence type="ECO:0000313" key="10">
    <source>
        <dbReference type="Proteomes" id="UP000287853"/>
    </source>
</evidence>
<evidence type="ECO:0000313" key="9">
    <source>
        <dbReference type="EMBL" id="RWX45866.1"/>
    </source>
</evidence>
<evidence type="ECO:0000256" key="7">
    <source>
        <dbReference type="ARBA" id="ARBA00023014"/>
    </source>
</evidence>
<dbReference type="InterPro" id="IPR006311">
    <property type="entry name" value="TAT_signal"/>
</dbReference>
<dbReference type="GO" id="GO:0046872">
    <property type="term" value="F:metal ion binding"/>
    <property type="evidence" value="ECO:0007669"/>
    <property type="project" value="UniProtKB-KW"/>
</dbReference>
<dbReference type="Pfam" id="PF04879">
    <property type="entry name" value="Molybdop_Fe4S4"/>
    <property type="match status" value="1"/>
</dbReference>
<name>A0A3S3QYR1_9BACT</name>
<dbReference type="GO" id="GO:0051539">
    <property type="term" value="F:4 iron, 4 sulfur cluster binding"/>
    <property type="evidence" value="ECO:0007669"/>
    <property type="project" value="UniProtKB-KW"/>
</dbReference>
<feature type="domain" description="4Fe-4S Mo/W bis-MGD-type" evidence="8">
    <location>
        <begin position="40"/>
        <end position="96"/>
    </location>
</feature>
<dbReference type="Gene3D" id="3.40.228.10">
    <property type="entry name" value="Dimethylsulfoxide Reductase, domain 2"/>
    <property type="match status" value="1"/>
</dbReference>
<organism evidence="9 10">
    <name type="scientific">Candidatus Electrothrix aarhusensis</name>
    <dbReference type="NCBI Taxonomy" id="1859131"/>
    <lineage>
        <taxon>Bacteria</taxon>
        <taxon>Pseudomonadati</taxon>
        <taxon>Thermodesulfobacteriota</taxon>
        <taxon>Desulfobulbia</taxon>
        <taxon>Desulfobulbales</taxon>
        <taxon>Desulfobulbaceae</taxon>
        <taxon>Candidatus Electrothrix</taxon>
    </lineage>
</organism>
<accession>A0A3S3QYR1</accession>
<keyword evidence="6" id="KW-0408">Iron</keyword>
<dbReference type="Gene3D" id="3.40.50.740">
    <property type="match status" value="1"/>
</dbReference>
<dbReference type="GO" id="GO:0016491">
    <property type="term" value="F:oxidoreductase activity"/>
    <property type="evidence" value="ECO:0007669"/>
    <property type="project" value="UniProtKB-KW"/>
</dbReference>
<keyword evidence="4" id="KW-0732">Signal</keyword>